<comment type="caution">
    <text evidence="1">The sequence shown here is derived from an EMBL/GenBank/DDBJ whole genome shotgun (WGS) entry which is preliminary data.</text>
</comment>
<evidence type="ECO:0000313" key="1">
    <source>
        <dbReference type="EMBL" id="MBC5582560.1"/>
    </source>
</evidence>
<accession>A0A923L2A8</accession>
<keyword evidence="2" id="KW-1185">Reference proteome</keyword>
<protein>
    <submittedName>
        <fullName evidence="1">Uncharacterized protein</fullName>
    </submittedName>
</protein>
<gene>
    <name evidence="1" type="ORF">H8S23_13690</name>
</gene>
<reference evidence="1" key="1">
    <citation type="submission" date="2020-08" db="EMBL/GenBank/DDBJ databases">
        <title>Genome public.</title>
        <authorList>
            <person name="Liu C."/>
            <person name="Sun Q."/>
        </authorList>
    </citation>
    <scope>NUCLEOTIDE SEQUENCE</scope>
    <source>
        <strain evidence="1">BX8</strain>
    </source>
</reference>
<sequence>MCRTEMRITASRTVARGDDSPDTPTAVYIEQDLTCRDPHCENCGKVVRQTRAYLIGGPDGGQT</sequence>
<evidence type="ECO:0000313" key="2">
    <source>
        <dbReference type="Proteomes" id="UP000659630"/>
    </source>
</evidence>
<dbReference type="EMBL" id="JACONZ010000007">
    <property type="protein sequence ID" value="MBC5582560.1"/>
    <property type="molecule type" value="Genomic_DNA"/>
</dbReference>
<organism evidence="1 2">
    <name type="scientific">Anaerofilum hominis</name>
    <dbReference type="NCBI Taxonomy" id="2763016"/>
    <lineage>
        <taxon>Bacteria</taxon>
        <taxon>Bacillati</taxon>
        <taxon>Bacillota</taxon>
        <taxon>Clostridia</taxon>
        <taxon>Eubacteriales</taxon>
        <taxon>Oscillospiraceae</taxon>
        <taxon>Anaerofilum</taxon>
    </lineage>
</organism>
<dbReference type="AlphaFoldDB" id="A0A923L2A8"/>
<proteinExistence type="predicted"/>
<dbReference type="RefSeq" id="WP_186888918.1">
    <property type="nucleotide sequence ID" value="NZ_JACONZ010000007.1"/>
</dbReference>
<name>A0A923L2A8_9FIRM</name>
<dbReference type="Proteomes" id="UP000659630">
    <property type="component" value="Unassembled WGS sequence"/>
</dbReference>